<dbReference type="AlphaFoldDB" id="Q01PY0"/>
<reference evidence="1" key="1">
    <citation type="submission" date="2006-10" db="EMBL/GenBank/DDBJ databases">
        <title>Complete sequence of Solibacter usitatus Ellin6076.</title>
        <authorList>
            <consortium name="US DOE Joint Genome Institute"/>
            <person name="Copeland A."/>
            <person name="Lucas S."/>
            <person name="Lapidus A."/>
            <person name="Barry K."/>
            <person name="Detter J.C."/>
            <person name="Glavina del Rio T."/>
            <person name="Hammon N."/>
            <person name="Israni S."/>
            <person name="Dalin E."/>
            <person name="Tice H."/>
            <person name="Pitluck S."/>
            <person name="Thompson L.S."/>
            <person name="Brettin T."/>
            <person name="Bruce D."/>
            <person name="Han C."/>
            <person name="Tapia R."/>
            <person name="Gilna P."/>
            <person name="Schmutz J."/>
            <person name="Larimer F."/>
            <person name="Land M."/>
            <person name="Hauser L."/>
            <person name="Kyrpides N."/>
            <person name="Mikhailova N."/>
            <person name="Janssen P.H."/>
            <person name="Kuske C.R."/>
            <person name="Richardson P."/>
        </authorList>
    </citation>
    <scope>NUCLEOTIDE SEQUENCE</scope>
    <source>
        <strain evidence="1">Ellin6076</strain>
    </source>
</reference>
<sequence length="230" mass="25208">MAKKPSKDKRDPVNYLVLVNVDKHGKFTYHLPDGSDASTLRPFNRDTVKWSLKVKEKQQPFSIEFPDYGPFGIHNRVARSFGGPTAELTVNVSPFYRGNLAMKYNVILTNGWSDDPDVVPIPSDGLDPQIQVVNPPILLSVDATGLVISPPRSPIYAGIVTWKWQDGVDESNRDDFDLKFDPMVSGWPATASSNGTQQILLNLPAAGANNPYTITTENLGLKAAGTLTVL</sequence>
<accession>Q01PY0</accession>
<organism evidence="1">
    <name type="scientific">Solibacter usitatus (strain Ellin6076)</name>
    <dbReference type="NCBI Taxonomy" id="234267"/>
    <lineage>
        <taxon>Bacteria</taxon>
        <taxon>Pseudomonadati</taxon>
        <taxon>Acidobacteriota</taxon>
        <taxon>Terriglobia</taxon>
        <taxon>Bryobacterales</taxon>
        <taxon>Solibacteraceae</taxon>
        <taxon>Candidatus Solibacter</taxon>
    </lineage>
</organism>
<protein>
    <submittedName>
        <fullName evidence="1">Uncharacterized protein</fullName>
    </submittedName>
</protein>
<dbReference type="KEGG" id="sus:Acid_7381"/>
<dbReference type="HOGENOM" id="CLU_1204154_0_0_0"/>
<dbReference type="EMBL" id="CP000473">
    <property type="protein sequence ID" value="ABJ88290.1"/>
    <property type="molecule type" value="Genomic_DNA"/>
</dbReference>
<dbReference type="STRING" id="234267.Acid_7381"/>
<dbReference type="InParanoid" id="Q01PY0"/>
<evidence type="ECO:0000313" key="1">
    <source>
        <dbReference type="EMBL" id="ABJ88290.1"/>
    </source>
</evidence>
<gene>
    <name evidence="1" type="ordered locus">Acid_7381</name>
</gene>
<proteinExistence type="predicted"/>
<name>Q01PY0_SOLUE</name>